<sequence length="578" mass="64175">MNYMCVRGQMIMEPEERHSCGCDHGKLFDADCDRGINKQIIIPPFCGNLKSIFSRNCACGVSRNHGGMHCDADCSCAIPEFRSSPERDDNCVELEKTSRVMRNLYLNDDVRWKRNSQHETCSNKRSVNVGNTIGDKLEERLRSPQVTCSEHSVHYSHLSNPSTNTNVNPMFGGRSNSISSSMPSLATKSSCFIKEKPTENLSQLNLLTSSGSCWNASIRARLFSILGLFSGHPYKKKDRQSHNSSNFSPQKLQVRKWQLIFAMFTLLNCFSGAASQCDVYASGLDRVGREVGAEYVRCTAGRLVWKYPRNGLRLLLQSPEPGREFRGCIKADANFDGARVMVEGQRSLVPLLDPRDHLSLQQQRCFSSYDGQVALYLEAAPLPTDQFLNAHTAAFQYDLELLPRGTYYQPDQECRPCSDDELLEAACTADIVSVGRLMSVEMDPEEAFAFDGSHNAIENVTPPSANANFLTPSPLAPLRGPEPLPTWSHSVLKFAASKIIRELAGDENVEVFRKVRGGGVVASIKVPTHCGVKTGPGNYLLMARMKLGAPKLKCIPKLNDFKSLIESRGSELHCLVNF</sequence>
<dbReference type="OrthoDB" id="6092325at2759"/>
<dbReference type="KEGG" id="hazt:108683072"/>
<comment type="similarity">
    <text evidence="2">Belongs to the meteorin family.</text>
</comment>
<keyword evidence="4" id="KW-0732">Signal</keyword>
<dbReference type="GeneID" id="108683072"/>
<evidence type="ECO:0000313" key="6">
    <source>
        <dbReference type="Proteomes" id="UP000694843"/>
    </source>
</evidence>
<dbReference type="Proteomes" id="UP000694843">
    <property type="component" value="Unplaced"/>
</dbReference>
<dbReference type="InterPro" id="IPR051998">
    <property type="entry name" value="Meteorin-like"/>
</dbReference>
<protein>
    <submittedName>
        <fullName evidence="7">Uncharacterized protein LOC108683072</fullName>
    </submittedName>
</protein>
<dbReference type="AlphaFoldDB" id="A0A8B7PNQ7"/>
<dbReference type="RefSeq" id="XP_018027838.1">
    <property type="nucleotide sequence ID" value="XM_018172349.1"/>
</dbReference>
<dbReference type="PANTHER" id="PTHR28593:SF3">
    <property type="entry name" value="METEORIN-LIKE PROTEIN"/>
    <property type="match status" value="1"/>
</dbReference>
<evidence type="ECO:0000313" key="7">
    <source>
        <dbReference type="RefSeq" id="XP_018027838.1"/>
    </source>
</evidence>
<proteinExistence type="inferred from homology"/>
<dbReference type="PANTHER" id="PTHR28593">
    <property type="entry name" value="METEORIN-LIKE PROTEIN"/>
    <property type="match status" value="1"/>
</dbReference>
<dbReference type="GO" id="GO:0005179">
    <property type="term" value="F:hormone activity"/>
    <property type="evidence" value="ECO:0007669"/>
    <property type="project" value="TreeGrafter"/>
</dbReference>
<evidence type="ECO:0000256" key="2">
    <source>
        <dbReference type="ARBA" id="ARBA00005669"/>
    </source>
</evidence>
<comment type="subcellular location">
    <subcellularLocation>
        <location evidence="1">Secreted</location>
    </subcellularLocation>
</comment>
<evidence type="ECO:0000256" key="1">
    <source>
        <dbReference type="ARBA" id="ARBA00004613"/>
    </source>
</evidence>
<evidence type="ECO:0000256" key="4">
    <source>
        <dbReference type="ARBA" id="ARBA00022729"/>
    </source>
</evidence>
<reference evidence="7" key="1">
    <citation type="submission" date="2025-08" db="UniProtKB">
        <authorList>
            <consortium name="RefSeq"/>
        </authorList>
    </citation>
    <scope>IDENTIFICATION</scope>
    <source>
        <tissue evidence="7">Whole organism</tissue>
    </source>
</reference>
<keyword evidence="3" id="KW-0964">Secreted</keyword>
<dbReference type="GO" id="GO:0005615">
    <property type="term" value="C:extracellular space"/>
    <property type="evidence" value="ECO:0007669"/>
    <property type="project" value="TreeGrafter"/>
</dbReference>
<keyword evidence="5" id="KW-1015">Disulfide bond</keyword>
<accession>A0A8B7PNQ7</accession>
<name>A0A8B7PNQ7_HYAAZ</name>
<evidence type="ECO:0000256" key="5">
    <source>
        <dbReference type="ARBA" id="ARBA00023157"/>
    </source>
</evidence>
<evidence type="ECO:0000256" key="3">
    <source>
        <dbReference type="ARBA" id="ARBA00022525"/>
    </source>
</evidence>
<organism evidence="6 7">
    <name type="scientific">Hyalella azteca</name>
    <name type="common">Amphipod</name>
    <dbReference type="NCBI Taxonomy" id="294128"/>
    <lineage>
        <taxon>Eukaryota</taxon>
        <taxon>Metazoa</taxon>
        <taxon>Ecdysozoa</taxon>
        <taxon>Arthropoda</taxon>
        <taxon>Crustacea</taxon>
        <taxon>Multicrustacea</taxon>
        <taxon>Malacostraca</taxon>
        <taxon>Eumalacostraca</taxon>
        <taxon>Peracarida</taxon>
        <taxon>Amphipoda</taxon>
        <taxon>Senticaudata</taxon>
        <taxon>Talitrida</taxon>
        <taxon>Talitroidea</taxon>
        <taxon>Hyalellidae</taxon>
        <taxon>Hyalella</taxon>
    </lineage>
</organism>
<keyword evidence="6" id="KW-1185">Reference proteome</keyword>
<gene>
    <name evidence="7" type="primary">LOC108683072</name>
</gene>